<keyword evidence="2" id="KW-0732">Signal</keyword>
<dbReference type="AlphaFoldDB" id="A0A9Q3C3Y0"/>
<dbReference type="EMBL" id="AVOT02004397">
    <property type="protein sequence ID" value="MBW0476240.1"/>
    <property type="molecule type" value="Genomic_DNA"/>
</dbReference>
<feature type="chain" id="PRO_5040321395" evidence="2">
    <location>
        <begin position="18"/>
        <end position="126"/>
    </location>
</feature>
<evidence type="ECO:0000313" key="3">
    <source>
        <dbReference type="EMBL" id="MBW0476240.1"/>
    </source>
</evidence>
<reference evidence="3" key="1">
    <citation type="submission" date="2021-03" db="EMBL/GenBank/DDBJ databases">
        <title>Draft genome sequence of rust myrtle Austropuccinia psidii MF-1, a brazilian biotype.</title>
        <authorList>
            <person name="Quecine M.C."/>
            <person name="Pachon D.M.R."/>
            <person name="Bonatelli M.L."/>
            <person name="Correr F.H."/>
            <person name="Franceschini L.M."/>
            <person name="Leite T.F."/>
            <person name="Margarido G.R.A."/>
            <person name="Almeida C.A."/>
            <person name="Ferrarezi J.A."/>
            <person name="Labate C.A."/>
        </authorList>
    </citation>
    <scope>NUCLEOTIDE SEQUENCE</scope>
    <source>
        <strain evidence="3">MF-1</strain>
    </source>
</reference>
<evidence type="ECO:0000313" key="4">
    <source>
        <dbReference type="Proteomes" id="UP000765509"/>
    </source>
</evidence>
<keyword evidence="4" id="KW-1185">Reference proteome</keyword>
<proteinExistence type="predicted"/>
<dbReference type="Proteomes" id="UP000765509">
    <property type="component" value="Unassembled WGS sequence"/>
</dbReference>
<evidence type="ECO:0000256" key="2">
    <source>
        <dbReference type="SAM" id="SignalP"/>
    </source>
</evidence>
<evidence type="ECO:0000256" key="1">
    <source>
        <dbReference type="SAM" id="MobiDB-lite"/>
    </source>
</evidence>
<comment type="caution">
    <text evidence="3">The sequence shown here is derived from an EMBL/GenBank/DDBJ whole genome shotgun (WGS) entry which is preliminary data.</text>
</comment>
<name>A0A9Q3C3Y0_9BASI</name>
<sequence>MHIALRILHNWLEGVLAGHFCYRLGFQSVVQEKKRAIKESIQKNKQIKISQKLEERASKDSNEDRNSTPSSDEDLKLGEGVGGGFMSNEEINHFCELMLTVIQPSGSSKLPHNLGSPSHGKLKAAQ</sequence>
<gene>
    <name evidence="3" type="ORF">O181_015955</name>
</gene>
<feature type="compositionally biased region" description="Basic and acidic residues" evidence="1">
    <location>
        <begin position="51"/>
        <end position="66"/>
    </location>
</feature>
<feature type="region of interest" description="Disordered" evidence="1">
    <location>
        <begin position="106"/>
        <end position="126"/>
    </location>
</feature>
<feature type="signal peptide" evidence="2">
    <location>
        <begin position="1"/>
        <end position="17"/>
    </location>
</feature>
<protein>
    <submittedName>
        <fullName evidence="3">Uncharacterized protein</fullName>
    </submittedName>
</protein>
<accession>A0A9Q3C3Y0</accession>
<organism evidence="3 4">
    <name type="scientific">Austropuccinia psidii MF-1</name>
    <dbReference type="NCBI Taxonomy" id="1389203"/>
    <lineage>
        <taxon>Eukaryota</taxon>
        <taxon>Fungi</taxon>
        <taxon>Dikarya</taxon>
        <taxon>Basidiomycota</taxon>
        <taxon>Pucciniomycotina</taxon>
        <taxon>Pucciniomycetes</taxon>
        <taxon>Pucciniales</taxon>
        <taxon>Sphaerophragmiaceae</taxon>
        <taxon>Austropuccinia</taxon>
    </lineage>
</organism>
<feature type="region of interest" description="Disordered" evidence="1">
    <location>
        <begin position="40"/>
        <end position="82"/>
    </location>
</feature>